<evidence type="ECO:0000256" key="2">
    <source>
        <dbReference type="ARBA" id="ARBA00022840"/>
    </source>
</evidence>
<name>A0A679J2Q8_9HYPH</name>
<dbReference type="PANTHER" id="PTHR12169">
    <property type="entry name" value="ATPASE N2B"/>
    <property type="match status" value="1"/>
</dbReference>
<evidence type="ECO:0000313" key="4">
    <source>
        <dbReference type="EMBL" id="CAA2101026.1"/>
    </source>
</evidence>
<dbReference type="InterPro" id="IPR027417">
    <property type="entry name" value="P-loop_NTPase"/>
</dbReference>
<gene>
    <name evidence="4" type="primary">zapE</name>
    <name evidence="4" type="ORF">MBUL_00968</name>
</gene>
<evidence type="ECO:0000256" key="3">
    <source>
        <dbReference type="SAM" id="MobiDB-lite"/>
    </source>
</evidence>
<feature type="region of interest" description="Disordered" evidence="3">
    <location>
        <begin position="1"/>
        <end position="30"/>
    </location>
</feature>
<accession>A0A679J2Q8</accession>
<proteinExistence type="predicted"/>
<dbReference type="AlphaFoldDB" id="A0A679J2Q8"/>
<evidence type="ECO:0000256" key="1">
    <source>
        <dbReference type="ARBA" id="ARBA00022741"/>
    </source>
</evidence>
<dbReference type="Pfam" id="PF03969">
    <property type="entry name" value="AFG1_ATPase"/>
    <property type="match status" value="1"/>
</dbReference>
<feature type="compositionally biased region" description="Low complexity" evidence="3">
    <location>
        <begin position="65"/>
        <end position="74"/>
    </location>
</feature>
<sequence>MASAPVLCNATKRHPADAPRLIPPATRGRPVFGPPVFGPVAGPVPSTRARPSRRLVSEVAIVVSPPSGSAPSAGSQGGDSPPGPVAARYDMLVSSGAIERDPAQIHLVQALDRLVQDLDRRRRAKKGSALGWLFGRSGDGEGPPKGLYIWGSVGRGKTMLMDLFHEAAPGKKRRVHFHGFLSDAHERIHAHRQALKAGTAKGDDPIPVVADALADEATLLCFDEFTVTDIADAMILGRLFGALFKRGVTVVATSNVEPDRLYEGGLNRALFLPFVAELKSRVEILRLDSRTDFRLEKLGGASVYHVPADEAAEAALTQAFKGLTGKARGKPATIRVKGREVAVPEEAAGVARFGFADLCAQPLGASDYMAIAHSFQTVIVSGIPVMGEANRNEAKRFITLVDTFYDAHVKLIASAAAEPTGLYTATDGREAFEFDRTVSRLIEMRSSEYLALPHGRGDSEASGSSFGLVET</sequence>
<feature type="region of interest" description="Disordered" evidence="3">
    <location>
        <begin position="65"/>
        <end position="87"/>
    </location>
</feature>
<dbReference type="NCBIfam" id="NF040713">
    <property type="entry name" value="ZapE"/>
    <property type="match status" value="1"/>
</dbReference>
<keyword evidence="1" id="KW-0547">Nucleotide-binding</keyword>
<dbReference type="Gene3D" id="3.40.50.300">
    <property type="entry name" value="P-loop containing nucleotide triphosphate hydrolases"/>
    <property type="match status" value="1"/>
</dbReference>
<dbReference type="GO" id="GO:0016887">
    <property type="term" value="F:ATP hydrolysis activity"/>
    <property type="evidence" value="ECO:0007669"/>
    <property type="project" value="InterPro"/>
</dbReference>
<dbReference type="EMBL" id="LR743504">
    <property type="protein sequence ID" value="CAA2101026.1"/>
    <property type="molecule type" value="Genomic_DNA"/>
</dbReference>
<keyword evidence="4" id="KW-0131">Cell cycle</keyword>
<dbReference type="PANTHER" id="PTHR12169:SF6">
    <property type="entry name" value="AFG1-LIKE ATPASE"/>
    <property type="match status" value="1"/>
</dbReference>
<dbReference type="SUPFAM" id="SSF52540">
    <property type="entry name" value="P-loop containing nucleoside triphosphate hydrolases"/>
    <property type="match status" value="1"/>
</dbReference>
<dbReference type="InterPro" id="IPR005654">
    <property type="entry name" value="ATPase_AFG1-like"/>
</dbReference>
<organism evidence="4">
    <name type="scientific">Methylobacterium bullatum</name>
    <dbReference type="NCBI Taxonomy" id="570505"/>
    <lineage>
        <taxon>Bacteria</taxon>
        <taxon>Pseudomonadati</taxon>
        <taxon>Pseudomonadota</taxon>
        <taxon>Alphaproteobacteria</taxon>
        <taxon>Hyphomicrobiales</taxon>
        <taxon>Methylobacteriaceae</taxon>
        <taxon>Methylobacterium</taxon>
    </lineage>
</organism>
<dbReference type="GO" id="GO:0005524">
    <property type="term" value="F:ATP binding"/>
    <property type="evidence" value="ECO:0007669"/>
    <property type="project" value="UniProtKB-KW"/>
</dbReference>
<dbReference type="GO" id="GO:0051301">
    <property type="term" value="P:cell division"/>
    <property type="evidence" value="ECO:0007669"/>
    <property type="project" value="UniProtKB-KW"/>
</dbReference>
<protein>
    <submittedName>
        <fullName evidence="4">Cell division protein ZapE</fullName>
    </submittedName>
</protein>
<dbReference type="GO" id="GO:0005737">
    <property type="term" value="C:cytoplasm"/>
    <property type="evidence" value="ECO:0007669"/>
    <property type="project" value="TreeGrafter"/>
</dbReference>
<keyword evidence="2" id="KW-0067">ATP-binding</keyword>
<reference evidence="4" key="1">
    <citation type="submission" date="2019-12" db="EMBL/GenBank/DDBJ databases">
        <authorList>
            <person name="Cremers G."/>
        </authorList>
    </citation>
    <scope>NUCLEOTIDE SEQUENCE</scope>
    <source>
        <strain evidence="4">Mbul1</strain>
    </source>
</reference>
<keyword evidence="4" id="KW-0132">Cell division</keyword>